<feature type="transmembrane region" description="Helical" evidence="6">
    <location>
        <begin position="305"/>
        <end position="328"/>
    </location>
</feature>
<feature type="transmembrane region" description="Helical" evidence="6">
    <location>
        <begin position="21"/>
        <end position="41"/>
    </location>
</feature>
<feature type="transmembrane region" description="Helical" evidence="6">
    <location>
        <begin position="776"/>
        <end position="797"/>
    </location>
</feature>
<dbReference type="AlphaFoldDB" id="A0A9X3F2C2"/>
<feature type="transmembrane region" description="Helical" evidence="6">
    <location>
        <begin position="445"/>
        <end position="464"/>
    </location>
</feature>
<dbReference type="PROSITE" id="PS51257">
    <property type="entry name" value="PROKAR_LIPOPROTEIN"/>
    <property type="match status" value="1"/>
</dbReference>
<keyword evidence="5 6" id="KW-0472">Membrane</keyword>
<proteinExistence type="predicted"/>
<sequence length="816" mass="92142">MKRYLLSFVRRHFFKNKISTAINLSSLVLAFTSCLLIYSYILNEFKYDTSFAKHDQLYRVASKVRMGGVDFSSSMAAPPLAKTLVREIPEVQKATRLWQWPILSVKKENENGESISYNEQLVTEADSNFFDVFDFKLLQGDIQTCLKNPNAIVVTEETAIKYFGAEAYSKGEVMGQNLQLKIFGRYRPYQIMGICENPPKQLHFGFSLLFSSNADPDSNTDHWLNNTYYTYALLAPSTGASAVEEKLGTIVKKHINQGYGKQFALSDETAGDYWKFILQPITSIHLTSNFERELKANGSIRNIKISGGIALMILLIAILNYMNLFMVGNFRRAKEIAVRKISGMKKSTVFWGFISESVLFVSIAMLLALCITFLSFGFLEPISTGIRDLAILQEPLTYLLISILILLSGVAGGIYPALKMVEVKNITLLKSAFGESKGGNTFRQVLVISQFVIAITLIVSSIVVSRQLNFLVNKNPGFDKEHVVVCDAPVFALRQNFENFKTRLLNHPDITAVSTANTVPGDGDFNFPLYLKKEGETAHQVVIPYEGSYDFIATLGLKILEGRDFAKNYEDQNSIILNETAVRALGLKDPVGTFIYNSEVRANKEELTRLKIVGVVKDIHFESYHKQIRPFAIQLRNFHNYLILRTKPGNLSKTLAFVEESWNETYPDAPFQSTFLDKKFEMQYQKEAGMKLFFLLFTGMAIFIALIGLFALSVFITNQRTKEIGIRKVNGARVMEVLALLNKDFIKWVSVAFVVSCPIAWYAMDYWLGNFAYKTSLSWWIFALAGMLALGIALLTVSFQSWKAASRNPVEALRYE</sequence>
<name>A0A9X3F2C2_9BACT</name>
<evidence type="ECO:0000313" key="10">
    <source>
        <dbReference type="Proteomes" id="UP001145087"/>
    </source>
</evidence>
<reference evidence="9" key="1">
    <citation type="submission" date="2022-11" db="EMBL/GenBank/DDBJ databases">
        <title>Marilongibacter aestuarii gen. nov., sp. nov., isolated from tidal flat sediment.</title>
        <authorList>
            <person name="Jiayan W."/>
        </authorList>
    </citation>
    <scope>NUCLEOTIDE SEQUENCE</scope>
    <source>
        <strain evidence="9">Z1-6</strain>
    </source>
</reference>
<keyword evidence="4 6" id="KW-1133">Transmembrane helix</keyword>
<dbReference type="PANTHER" id="PTHR30572">
    <property type="entry name" value="MEMBRANE COMPONENT OF TRANSPORTER-RELATED"/>
    <property type="match status" value="1"/>
</dbReference>
<dbReference type="Pfam" id="PF02687">
    <property type="entry name" value="FtsX"/>
    <property type="match status" value="2"/>
</dbReference>
<feature type="domain" description="ABC3 transporter permease C-terminal" evidence="7">
    <location>
        <begin position="696"/>
        <end position="809"/>
    </location>
</feature>
<dbReference type="InterPro" id="IPR025857">
    <property type="entry name" value="MacB_PCD"/>
</dbReference>
<feature type="transmembrane region" description="Helical" evidence="6">
    <location>
        <begin position="692"/>
        <end position="717"/>
    </location>
</feature>
<dbReference type="GO" id="GO:0022857">
    <property type="term" value="F:transmembrane transporter activity"/>
    <property type="evidence" value="ECO:0007669"/>
    <property type="project" value="TreeGrafter"/>
</dbReference>
<dbReference type="Proteomes" id="UP001145087">
    <property type="component" value="Unassembled WGS sequence"/>
</dbReference>
<evidence type="ECO:0000256" key="2">
    <source>
        <dbReference type="ARBA" id="ARBA00022475"/>
    </source>
</evidence>
<keyword evidence="10" id="KW-1185">Reference proteome</keyword>
<evidence type="ECO:0000256" key="5">
    <source>
        <dbReference type="ARBA" id="ARBA00023136"/>
    </source>
</evidence>
<evidence type="ECO:0000256" key="3">
    <source>
        <dbReference type="ARBA" id="ARBA00022692"/>
    </source>
</evidence>
<keyword evidence="3 6" id="KW-0812">Transmembrane</keyword>
<gene>
    <name evidence="9" type="ORF">OU798_02845</name>
</gene>
<evidence type="ECO:0000256" key="4">
    <source>
        <dbReference type="ARBA" id="ARBA00022989"/>
    </source>
</evidence>
<organism evidence="9 10">
    <name type="scientific">Draconibacterium aestuarii</name>
    <dbReference type="NCBI Taxonomy" id="2998507"/>
    <lineage>
        <taxon>Bacteria</taxon>
        <taxon>Pseudomonadati</taxon>
        <taxon>Bacteroidota</taxon>
        <taxon>Bacteroidia</taxon>
        <taxon>Marinilabiliales</taxon>
        <taxon>Prolixibacteraceae</taxon>
        <taxon>Draconibacterium</taxon>
    </lineage>
</organism>
<evidence type="ECO:0000256" key="1">
    <source>
        <dbReference type="ARBA" id="ARBA00004651"/>
    </source>
</evidence>
<feature type="domain" description="MacB-like periplasmic core" evidence="8">
    <location>
        <begin position="20"/>
        <end position="247"/>
    </location>
</feature>
<keyword evidence="2" id="KW-1003">Cell membrane</keyword>
<evidence type="ECO:0000313" key="9">
    <source>
        <dbReference type="EMBL" id="MCY1719259.1"/>
    </source>
</evidence>
<protein>
    <submittedName>
        <fullName evidence="9">ABC transporter permease</fullName>
    </submittedName>
</protein>
<dbReference type="PANTHER" id="PTHR30572:SF18">
    <property type="entry name" value="ABC-TYPE MACROLIDE FAMILY EXPORT SYSTEM PERMEASE COMPONENT 2"/>
    <property type="match status" value="1"/>
</dbReference>
<comment type="subcellular location">
    <subcellularLocation>
        <location evidence="1">Cell membrane</location>
        <topology evidence="1">Multi-pass membrane protein</topology>
    </subcellularLocation>
</comment>
<feature type="domain" description="ABC3 transporter permease C-terminal" evidence="7">
    <location>
        <begin position="309"/>
        <end position="421"/>
    </location>
</feature>
<dbReference type="GO" id="GO:0005886">
    <property type="term" value="C:plasma membrane"/>
    <property type="evidence" value="ECO:0007669"/>
    <property type="project" value="UniProtKB-SubCell"/>
</dbReference>
<evidence type="ECO:0000259" key="8">
    <source>
        <dbReference type="Pfam" id="PF12704"/>
    </source>
</evidence>
<dbReference type="EMBL" id="JAPOHD010000005">
    <property type="protein sequence ID" value="MCY1719259.1"/>
    <property type="molecule type" value="Genomic_DNA"/>
</dbReference>
<comment type="caution">
    <text evidence="9">The sequence shown here is derived from an EMBL/GenBank/DDBJ whole genome shotgun (WGS) entry which is preliminary data.</text>
</comment>
<dbReference type="InterPro" id="IPR003838">
    <property type="entry name" value="ABC3_permease_C"/>
</dbReference>
<feature type="transmembrane region" description="Helical" evidence="6">
    <location>
        <begin position="745"/>
        <end position="764"/>
    </location>
</feature>
<evidence type="ECO:0000256" key="6">
    <source>
        <dbReference type="SAM" id="Phobius"/>
    </source>
</evidence>
<accession>A0A9X3F2C2</accession>
<feature type="transmembrane region" description="Helical" evidence="6">
    <location>
        <begin position="349"/>
        <end position="376"/>
    </location>
</feature>
<feature type="transmembrane region" description="Helical" evidence="6">
    <location>
        <begin position="396"/>
        <end position="418"/>
    </location>
</feature>
<dbReference type="Pfam" id="PF12704">
    <property type="entry name" value="MacB_PCD"/>
    <property type="match status" value="1"/>
</dbReference>
<dbReference type="RefSeq" id="WP_343331594.1">
    <property type="nucleotide sequence ID" value="NZ_JAPOHD010000005.1"/>
</dbReference>
<evidence type="ECO:0000259" key="7">
    <source>
        <dbReference type="Pfam" id="PF02687"/>
    </source>
</evidence>
<dbReference type="InterPro" id="IPR050250">
    <property type="entry name" value="Macrolide_Exporter_MacB"/>
</dbReference>